<organism evidence="1">
    <name type="scientific">Salix viminalis</name>
    <name type="common">Common osier</name>
    <name type="synonym">Basket willow</name>
    <dbReference type="NCBI Taxonomy" id="40686"/>
    <lineage>
        <taxon>Eukaryota</taxon>
        <taxon>Viridiplantae</taxon>
        <taxon>Streptophyta</taxon>
        <taxon>Embryophyta</taxon>
        <taxon>Tracheophyta</taxon>
        <taxon>Spermatophyta</taxon>
        <taxon>Magnoliopsida</taxon>
        <taxon>eudicotyledons</taxon>
        <taxon>Gunneridae</taxon>
        <taxon>Pentapetalae</taxon>
        <taxon>rosids</taxon>
        <taxon>fabids</taxon>
        <taxon>Malpighiales</taxon>
        <taxon>Salicaceae</taxon>
        <taxon>Saliceae</taxon>
        <taxon>Salix</taxon>
    </lineage>
</organism>
<gene>
    <name evidence="1" type="ORF">SVIM_LOCUS318280</name>
</gene>
<accession>A0A6N2M7T0</accession>
<sequence>MVSFVIQIRIQESFRFKAQRVFPIGRVSSNCPYVHKNLGVLWYGAVHNLTVFCRSVLEMALEGVISKFP</sequence>
<protein>
    <submittedName>
        <fullName evidence="1">Uncharacterized protein</fullName>
    </submittedName>
</protein>
<proteinExistence type="predicted"/>
<name>A0A6N2M7T0_SALVM</name>
<reference evidence="1" key="1">
    <citation type="submission" date="2019-03" db="EMBL/GenBank/DDBJ databases">
        <authorList>
            <person name="Mank J."/>
            <person name="Almeida P."/>
        </authorList>
    </citation>
    <scope>NUCLEOTIDE SEQUENCE</scope>
    <source>
        <strain evidence="1">78183</strain>
    </source>
</reference>
<evidence type="ECO:0000313" key="1">
    <source>
        <dbReference type="EMBL" id="VFU48499.1"/>
    </source>
</evidence>
<dbReference type="AlphaFoldDB" id="A0A6N2M7T0"/>
<dbReference type="EMBL" id="CAADRP010001697">
    <property type="protein sequence ID" value="VFU48499.1"/>
    <property type="molecule type" value="Genomic_DNA"/>
</dbReference>